<dbReference type="InterPro" id="IPR000326">
    <property type="entry name" value="PAP2/HPO"/>
</dbReference>
<gene>
    <name evidence="3" type="ORF">CRV06_11920</name>
</gene>
<feature type="domain" description="Phosphatidic acid phosphatase type 2/haloperoxidase" evidence="2">
    <location>
        <begin position="96"/>
        <end position="225"/>
    </location>
</feature>
<dbReference type="Pfam" id="PF01569">
    <property type="entry name" value="PAP2"/>
    <property type="match status" value="1"/>
</dbReference>
<feature type="transmembrane region" description="Helical" evidence="1">
    <location>
        <begin position="56"/>
        <end position="81"/>
    </location>
</feature>
<keyword evidence="1" id="KW-0812">Transmembrane</keyword>
<keyword evidence="1" id="KW-1133">Transmembrane helix</keyword>
<protein>
    <submittedName>
        <fullName evidence="3">Phosphoesterase</fullName>
    </submittedName>
</protein>
<keyword evidence="4" id="KW-1185">Reference proteome</keyword>
<evidence type="ECO:0000313" key="3">
    <source>
        <dbReference type="EMBL" id="RXJ61881.1"/>
    </source>
</evidence>
<comment type="caution">
    <text evidence="3">The sequence shown here is derived from an EMBL/GenBank/DDBJ whole genome shotgun (WGS) entry which is preliminary data.</text>
</comment>
<proteinExistence type="predicted"/>
<feature type="transmembrane region" description="Helical" evidence="1">
    <location>
        <begin position="151"/>
        <end position="169"/>
    </location>
</feature>
<feature type="transmembrane region" description="Helical" evidence="1">
    <location>
        <begin position="7"/>
        <end position="27"/>
    </location>
</feature>
<feature type="transmembrane region" description="Helical" evidence="1">
    <location>
        <begin position="93"/>
        <end position="110"/>
    </location>
</feature>
<dbReference type="RefSeq" id="WP_129082654.1">
    <property type="nucleotide sequence ID" value="NZ_CP041070.1"/>
</dbReference>
<dbReference type="OrthoDB" id="7348799at2"/>
<evidence type="ECO:0000313" key="4">
    <source>
        <dbReference type="Proteomes" id="UP000290191"/>
    </source>
</evidence>
<dbReference type="AlphaFoldDB" id="A0A4Q0Y0Z5"/>
<dbReference type="InterPro" id="IPR036938">
    <property type="entry name" value="PAP2/HPO_sf"/>
</dbReference>
<dbReference type="CDD" id="cd03396">
    <property type="entry name" value="PAP2_like_6"/>
    <property type="match status" value="1"/>
</dbReference>
<keyword evidence="1" id="KW-0472">Membrane</keyword>
<feature type="transmembrane region" description="Helical" evidence="1">
    <location>
        <begin position="176"/>
        <end position="194"/>
    </location>
</feature>
<dbReference type="SUPFAM" id="SSF48317">
    <property type="entry name" value="Acid phosphatase/Vanadium-dependent haloperoxidase"/>
    <property type="match status" value="1"/>
</dbReference>
<dbReference type="Gene3D" id="1.20.144.10">
    <property type="entry name" value="Phosphatidic acid phosphatase type 2/haloperoxidase"/>
    <property type="match status" value="1"/>
</dbReference>
<dbReference type="EMBL" id="PDKO01000011">
    <property type="protein sequence ID" value="RXJ61881.1"/>
    <property type="molecule type" value="Genomic_DNA"/>
</dbReference>
<evidence type="ECO:0000256" key="1">
    <source>
        <dbReference type="SAM" id="Phobius"/>
    </source>
</evidence>
<dbReference type="STRING" id="877500.GCA_000935065_00337"/>
<dbReference type="Proteomes" id="UP000290191">
    <property type="component" value="Unassembled WGS sequence"/>
</dbReference>
<name>A0A4Q0Y0Z5_9BACT</name>
<evidence type="ECO:0000259" key="2">
    <source>
        <dbReference type="Pfam" id="PF01569"/>
    </source>
</evidence>
<reference evidence="3 4" key="1">
    <citation type="submission" date="2017-10" db="EMBL/GenBank/DDBJ databases">
        <title>Genomics of the genus Arcobacter.</title>
        <authorList>
            <person name="Perez-Cataluna A."/>
            <person name="Figueras M.J."/>
        </authorList>
    </citation>
    <scope>NUCLEOTIDE SEQUENCE [LARGE SCALE GENOMIC DNA]</scope>
    <source>
        <strain evidence="3 4">DSM 24636</strain>
    </source>
</reference>
<accession>A0A4Q0Y0Z5</accession>
<feature type="transmembrane region" description="Helical" evidence="1">
    <location>
        <begin position="200"/>
        <end position="219"/>
    </location>
</feature>
<sequence length="233" mass="27026">MTQRSINLQIIITAFLLAFILFVFQYSNIDIKIQEYFYNFSTQEWLWSRKEPVSKLLLYTGLKKTLIVFALAVLFTLILFWKKQFVQKYKAGMIIIVLSSIIVPSTVISLKNETNTPCPKNIEHFNGKYPDIKVFDSYPKSFVQKGKIRCWPAGHASAGFALMSLFFFFKKRKNQIIALLFALSIGWIMGSYKMLIGDHFLSHTIITMLIAWFEILIIAKFTQRRAVAKPTQI</sequence>
<organism evidence="3 4">
    <name type="scientific">Halarcobacter anaerophilus</name>
    <dbReference type="NCBI Taxonomy" id="877500"/>
    <lineage>
        <taxon>Bacteria</taxon>
        <taxon>Pseudomonadati</taxon>
        <taxon>Campylobacterota</taxon>
        <taxon>Epsilonproteobacteria</taxon>
        <taxon>Campylobacterales</taxon>
        <taxon>Arcobacteraceae</taxon>
        <taxon>Halarcobacter</taxon>
    </lineage>
</organism>